<dbReference type="EMBL" id="CAJVQB010003339">
    <property type="protein sequence ID" value="CAG8605279.1"/>
    <property type="molecule type" value="Genomic_DNA"/>
</dbReference>
<organism evidence="2 3">
    <name type="scientific">Gigaspora margarita</name>
    <dbReference type="NCBI Taxonomy" id="4874"/>
    <lineage>
        <taxon>Eukaryota</taxon>
        <taxon>Fungi</taxon>
        <taxon>Fungi incertae sedis</taxon>
        <taxon>Mucoromycota</taxon>
        <taxon>Glomeromycotina</taxon>
        <taxon>Glomeromycetes</taxon>
        <taxon>Diversisporales</taxon>
        <taxon>Gigasporaceae</taxon>
        <taxon>Gigaspora</taxon>
    </lineage>
</organism>
<gene>
    <name evidence="2" type="ORF">GMARGA_LOCUS7086</name>
</gene>
<proteinExistence type="predicted"/>
<evidence type="ECO:0000313" key="3">
    <source>
        <dbReference type="Proteomes" id="UP000789901"/>
    </source>
</evidence>
<keyword evidence="3" id="KW-1185">Reference proteome</keyword>
<feature type="compositionally biased region" description="Basic and acidic residues" evidence="1">
    <location>
        <begin position="139"/>
        <end position="154"/>
    </location>
</feature>
<reference evidence="2 3" key="1">
    <citation type="submission" date="2021-06" db="EMBL/GenBank/DDBJ databases">
        <authorList>
            <person name="Kallberg Y."/>
            <person name="Tangrot J."/>
            <person name="Rosling A."/>
        </authorList>
    </citation>
    <scope>NUCLEOTIDE SEQUENCE [LARGE SCALE GENOMIC DNA]</scope>
    <source>
        <strain evidence="2 3">120-4 pot B 10/14</strain>
    </source>
</reference>
<feature type="compositionally biased region" description="Basic residues" evidence="1">
    <location>
        <begin position="127"/>
        <end position="138"/>
    </location>
</feature>
<accession>A0ABN7UIH8</accession>
<dbReference type="Proteomes" id="UP000789901">
    <property type="component" value="Unassembled WGS sequence"/>
</dbReference>
<protein>
    <submittedName>
        <fullName evidence="2">32168_t:CDS:1</fullName>
    </submittedName>
</protein>
<name>A0ABN7UIH8_GIGMA</name>
<comment type="caution">
    <text evidence="2">The sequence shown here is derived from an EMBL/GenBank/DDBJ whole genome shotgun (WGS) entry which is preliminary data.</text>
</comment>
<feature type="region of interest" description="Disordered" evidence="1">
    <location>
        <begin position="84"/>
        <end position="158"/>
    </location>
</feature>
<sequence length="173" mass="20143">MDPLQDVVEAQTDFVDRLKEVNNKGTLENSKKIKMKHEAIQESTESKQISLIPMIESMILSYVRIKTNQFAILEVFLKTRGTKLGCKSKHPNQGAKPERRLKYPNRDRRDPNTTNGGQYSARDRFRDRRKSRERRKNIQKIDTEKLAKKREPTKQGKGCSICSMRVNGTEMLY</sequence>
<evidence type="ECO:0000313" key="2">
    <source>
        <dbReference type="EMBL" id="CAG8605279.1"/>
    </source>
</evidence>
<feature type="compositionally biased region" description="Basic and acidic residues" evidence="1">
    <location>
        <begin position="96"/>
        <end position="111"/>
    </location>
</feature>
<evidence type="ECO:0000256" key="1">
    <source>
        <dbReference type="SAM" id="MobiDB-lite"/>
    </source>
</evidence>